<dbReference type="Proteomes" id="UP000184304">
    <property type="component" value="Unassembled WGS sequence"/>
</dbReference>
<organism evidence="2 3">
    <name type="scientific">Aspergillus tubingensis (strain CBS 134.48)</name>
    <dbReference type="NCBI Taxonomy" id="767770"/>
    <lineage>
        <taxon>Eukaryota</taxon>
        <taxon>Fungi</taxon>
        <taxon>Dikarya</taxon>
        <taxon>Ascomycota</taxon>
        <taxon>Pezizomycotina</taxon>
        <taxon>Eurotiomycetes</taxon>
        <taxon>Eurotiomycetidae</taxon>
        <taxon>Eurotiales</taxon>
        <taxon>Aspergillaceae</taxon>
        <taxon>Aspergillus</taxon>
        <taxon>Aspergillus subgen. Circumdati</taxon>
    </lineage>
</organism>
<feature type="compositionally biased region" description="Low complexity" evidence="1">
    <location>
        <begin position="77"/>
        <end position="88"/>
    </location>
</feature>
<name>A0A1L9NL56_ASPTC</name>
<dbReference type="EMBL" id="KV878176">
    <property type="protein sequence ID" value="OJI90008.1"/>
    <property type="molecule type" value="Genomic_DNA"/>
</dbReference>
<evidence type="ECO:0000313" key="3">
    <source>
        <dbReference type="Proteomes" id="UP000184304"/>
    </source>
</evidence>
<proteinExistence type="predicted"/>
<sequence>MASLQPLSGTEGVKDCERPQFAGDAPRHRCLDTTCERMHLRGPSNILKMRKPKIVRHYADTSPPGTSARKKPEEPCAQGRQSQAQRASVLAEPMRAIIGRSLHPAAVAGSGARNQ</sequence>
<evidence type="ECO:0000256" key="1">
    <source>
        <dbReference type="SAM" id="MobiDB-lite"/>
    </source>
</evidence>
<evidence type="ECO:0000313" key="2">
    <source>
        <dbReference type="EMBL" id="OJI90008.1"/>
    </source>
</evidence>
<dbReference type="VEuPathDB" id="FungiDB:ASPTUDRAFT_51923"/>
<protein>
    <submittedName>
        <fullName evidence="2">Uncharacterized protein</fullName>
    </submittedName>
</protein>
<dbReference type="AlphaFoldDB" id="A0A1L9NL56"/>
<keyword evidence="3" id="KW-1185">Reference proteome</keyword>
<dbReference type="OrthoDB" id="10639913at2759"/>
<accession>A0A1L9NL56</accession>
<feature type="region of interest" description="Disordered" evidence="1">
    <location>
        <begin position="1"/>
        <end position="25"/>
    </location>
</feature>
<gene>
    <name evidence="2" type="ORF">ASPTUDRAFT_51923</name>
</gene>
<feature type="region of interest" description="Disordered" evidence="1">
    <location>
        <begin position="57"/>
        <end position="89"/>
    </location>
</feature>
<reference evidence="3" key="1">
    <citation type="journal article" date="2017" name="Genome Biol.">
        <title>Comparative genomics reveals high biological diversity and specific adaptations in the industrially and medically important fungal genus Aspergillus.</title>
        <authorList>
            <person name="de Vries R.P."/>
            <person name="Riley R."/>
            <person name="Wiebenga A."/>
            <person name="Aguilar-Osorio G."/>
            <person name="Amillis S."/>
            <person name="Uchima C.A."/>
            <person name="Anderluh G."/>
            <person name="Asadollahi M."/>
            <person name="Askin M."/>
            <person name="Barry K."/>
            <person name="Battaglia E."/>
            <person name="Bayram O."/>
            <person name="Benocci T."/>
            <person name="Braus-Stromeyer S.A."/>
            <person name="Caldana C."/>
            <person name="Canovas D."/>
            <person name="Cerqueira G.C."/>
            <person name="Chen F."/>
            <person name="Chen W."/>
            <person name="Choi C."/>
            <person name="Clum A."/>
            <person name="Dos Santos R.A."/>
            <person name="Damasio A.R."/>
            <person name="Diallinas G."/>
            <person name="Emri T."/>
            <person name="Fekete E."/>
            <person name="Flipphi M."/>
            <person name="Freyberg S."/>
            <person name="Gallo A."/>
            <person name="Gournas C."/>
            <person name="Habgood R."/>
            <person name="Hainaut M."/>
            <person name="Harispe M.L."/>
            <person name="Henrissat B."/>
            <person name="Hilden K.S."/>
            <person name="Hope R."/>
            <person name="Hossain A."/>
            <person name="Karabika E."/>
            <person name="Karaffa L."/>
            <person name="Karanyi Z."/>
            <person name="Krasevec N."/>
            <person name="Kuo A."/>
            <person name="Kusch H."/>
            <person name="LaButti K."/>
            <person name="Lagendijk E.L."/>
            <person name="Lapidus A."/>
            <person name="Levasseur A."/>
            <person name="Lindquist E."/>
            <person name="Lipzen A."/>
            <person name="Logrieco A.F."/>
            <person name="MacCabe A."/>
            <person name="Maekelae M.R."/>
            <person name="Malavazi I."/>
            <person name="Melin P."/>
            <person name="Meyer V."/>
            <person name="Mielnichuk N."/>
            <person name="Miskei M."/>
            <person name="Molnar A.P."/>
            <person name="Mule G."/>
            <person name="Ngan C.Y."/>
            <person name="Orejas M."/>
            <person name="Orosz E."/>
            <person name="Ouedraogo J.P."/>
            <person name="Overkamp K.M."/>
            <person name="Park H.-S."/>
            <person name="Perrone G."/>
            <person name="Piumi F."/>
            <person name="Punt P.J."/>
            <person name="Ram A.F."/>
            <person name="Ramon A."/>
            <person name="Rauscher S."/>
            <person name="Record E."/>
            <person name="Riano-Pachon D.M."/>
            <person name="Robert V."/>
            <person name="Roehrig J."/>
            <person name="Ruller R."/>
            <person name="Salamov A."/>
            <person name="Salih N.S."/>
            <person name="Samson R.A."/>
            <person name="Sandor E."/>
            <person name="Sanguinetti M."/>
            <person name="Schuetze T."/>
            <person name="Sepcic K."/>
            <person name="Shelest E."/>
            <person name="Sherlock G."/>
            <person name="Sophianopoulou V."/>
            <person name="Squina F.M."/>
            <person name="Sun H."/>
            <person name="Susca A."/>
            <person name="Todd R.B."/>
            <person name="Tsang A."/>
            <person name="Unkles S.E."/>
            <person name="van de Wiele N."/>
            <person name="van Rossen-Uffink D."/>
            <person name="Oliveira J.V."/>
            <person name="Vesth T.C."/>
            <person name="Visser J."/>
            <person name="Yu J.-H."/>
            <person name="Zhou M."/>
            <person name="Andersen M.R."/>
            <person name="Archer D.B."/>
            <person name="Baker S.E."/>
            <person name="Benoit I."/>
            <person name="Brakhage A.A."/>
            <person name="Braus G.H."/>
            <person name="Fischer R."/>
            <person name="Frisvad J.C."/>
            <person name="Goldman G.H."/>
            <person name="Houbraken J."/>
            <person name="Oakley B."/>
            <person name="Pocsi I."/>
            <person name="Scazzocchio C."/>
            <person name="Seiboth B."/>
            <person name="vanKuyk P.A."/>
            <person name="Wortman J."/>
            <person name="Dyer P.S."/>
            <person name="Grigoriev I.V."/>
        </authorList>
    </citation>
    <scope>NUCLEOTIDE SEQUENCE [LARGE SCALE GENOMIC DNA]</scope>
    <source>
        <strain evidence="3">CBS 134.48</strain>
    </source>
</reference>